<dbReference type="GO" id="GO:0003677">
    <property type="term" value="F:DNA binding"/>
    <property type="evidence" value="ECO:0007669"/>
    <property type="project" value="InterPro"/>
</dbReference>
<dbReference type="Pfam" id="PF01609">
    <property type="entry name" value="DDE_Tnp_1"/>
    <property type="match status" value="1"/>
</dbReference>
<dbReference type="GO" id="GO:0004803">
    <property type="term" value="F:transposase activity"/>
    <property type="evidence" value="ECO:0007669"/>
    <property type="project" value="InterPro"/>
</dbReference>
<dbReference type="RefSeq" id="WP_178011429.1">
    <property type="nucleotide sequence ID" value="NZ_CP058316.1"/>
</dbReference>
<dbReference type="AlphaFoldDB" id="A0A7D5EX63"/>
<dbReference type="PANTHER" id="PTHR30007:SF1">
    <property type="entry name" value="BLR1914 PROTEIN"/>
    <property type="match status" value="1"/>
</dbReference>
<name>A0A7D5EX63_9MICO</name>
<dbReference type="GO" id="GO:0006313">
    <property type="term" value="P:DNA transposition"/>
    <property type="evidence" value="ECO:0007669"/>
    <property type="project" value="InterPro"/>
</dbReference>
<protein>
    <submittedName>
        <fullName evidence="4">IS5 family transposase</fullName>
    </submittedName>
</protein>
<proteinExistence type="predicted"/>
<evidence type="ECO:0000313" key="5">
    <source>
        <dbReference type="Proteomes" id="UP000509638"/>
    </source>
</evidence>
<evidence type="ECO:0000259" key="2">
    <source>
        <dbReference type="Pfam" id="PF01609"/>
    </source>
</evidence>
<dbReference type="InterPro" id="IPR025161">
    <property type="entry name" value="IS402-like_dom"/>
</dbReference>
<gene>
    <name evidence="4" type="ORF">HW566_06590</name>
</gene>
<feature type="compositionally biased region" description="Polar residues" evidence="1">
    <location>
        <begin position="109"/>
        <end position="125"/>
    </location>
</feature>
<reference evidence="4 5" key="1">
    <citation type="submission" date="2020-06" db="EMBL/GenBank/DDBJ databases">
        <authorList>
            <person name="Jo H."/>
        </authorList>
    </citation>
    <scope>NUCLEOTIDE SEQUENCE [LARGE SCALE GENOMIC DNA]</scope>
    <source>
        <strain evidence="4 5">I46</strain>
    </source>
</reference>
<dbReference type="InterPro" id="IPR002559">
    <property type="entry name" value="Transposase_11"/>
</dbReference>
<sequence length="297" mass="33192">MSRFQLLSDAQWSLIEGMLPRPTGRPGRKFSDARRMVEAIIYRYRCGIAWRDLPEAFGPWQTAWTWHHRMAAEGTWDVVLDRLTAAADAAGLIDWSLSVDSTIARAHQHATNTTRTTGAGSNYTNPRIEPPDHGIGRSRGGLSTKIHQLVDGNGLPLVTLITPGQAGDSPMFLPLMRQLRVGREAGRPRTRPDAVRGDKAYSSRAIRGHLRSRGIKAVIPEPDDQKGHRKRRGSRGGRPVGLDAVDYKNRNVIERNYARLKQWRGLATRFDKHAVNYRAAVVLNTVIAWTRALSDTP</sequence>
<feature type="domain" description="Transposase IS4-like" evidence="2">
    <location>
        <begin position="97"/>
        <end position="286"/>
    </location>
</feature>
<organism evidence="4 5">
    <name type="scientific">Microbacterium oleivorans</name>
    <dbReference type="NCBI Taxonomy" id="273677"/>
    <lineage>
        <taxon>Bacteria</taxon>
        <taxon>Bacillati</taxon>
        <taxon>Actinomycetota</taxon>
        <taxon>Actinomycetes</taxon>
        <taxon>Micrococcales</taxon>
        <taxon>Microbacteriaceae</taxon>
        <taxon>Microbacterium</taxon>
    </lineage>
</organism>
<evidence type="ECO:0000256" key="1">
    <source>
        <dbReference type="SAM" id="MobiDB-lite"/>
    </source>
</evidence>
<evidence type="ECO:0000259" key="3">
    <source>
        <dbReference type="Pfam" id="PF13340"/>
    </source>
</evidence>
<feature type="region of interest" description="Disordered" evidence="1">
    <location>
        <begin position="109"/>
        <end position="140"/>
    </location>
</feature>
<feature type="domain" description="Insertion element IS402-like" evidence="3">
    <location>
        <begin position="7"/>
        <end position="79"/>
    </location>
</feature>
<dbReference type="EMBL" id="CP058316">
    <property type="protein sequence ID" value="QLD11470.1"/>
    <property type="molecule type" value="Genomic_DNA"/>
</dbReference>
<dbReference type="NCBIfam" id="NF033580">
    <property type="entry name" value="transpos_IS5_3"/>
    <property type="match status" value="1"/>
</dbReference>
<evidence type="ECO:0000313" key="4">
    <source>
        <dbReference type="EMBL" id="QLD11470.1"/>
    </source>
</evidence>
<dbReference type="Proteomes" id="UP000509638">
    <property type="component" value="Chromosome"/>
</dbReference>
<dbReference type="Pfam" id="PF13340">
    <property type="entry name" value="DUF4096"/>
    <property type="match status" value="1"/>
</dbReference>
<dbReference type="PANTHER" id="PTHR30007">
    <property type="entry name" value="PHP DOMAIN PROTEIN"/>
    <property type="match status" value="1"/>
</dbReference>
<accession>A0A7D5EX63</accession>
<feature type="region of interest" description="Disordered" evidence="1">
    <location>
        <begin position="219"/>
        <end position="242"/>
    </location>
</feature>